<accession>A0A1G7NFL4</accession>
<dbReference type="AlphaFoldDB" id="A0A1G7NFL4"/>
<dbReference type="EMBL" id="FNCH01000001">
    <property type="protein sequence ID" value="SDF72717.1"/>
    <property type="molecule type" value="Genomic_DNA"/>
</dbReference>
<feature type="transmembrane region" description="Helical" evidence="1">
    <location>
        <begin position="54"/>
        <end position="73"/>
    </location>
</feature>
<gene>
    <name evidence="2" type="ORF">SAMN05421827_101335</name>
</gene>
<feature type="transmembrane region" description="Helical" evidence="1">
    <location>
        <begin position="28"/>
        <end position="48"/>
    </location>
</feature>
<keyword evidence="1" id="KW-0812">Transmembrane</keyword>
<organism evidence="2 3">
    <name type="scientific">Pedobacter terrae</name>
    <dbReference type="NCBI Taxonomy" id="405671"/>
    <lineage>
        <taxon>Bacteria</taxon>
        <taxon>Pseudomonadati</taxon>
        <taxon>Bacteroidota</taxon>
        <taxon>Sphingobacteriia</taxon>
        <taxon>Sphingobacteriales</taxon>
        <taxon>Sphingobacteriaceae</taxon>
        <taxon>Pedobacter</taxon>
    </lineage>
</organism>
<evidence type="ECO:0008006" key="4">
    <source>
        <dbReference type="Google" id="ProtNLM"/>
    </source>
</evidence>
<dbReference type="Proteomes" id="UP000199643">
    <property type="component" value="Unassembled WGS sequence"/>
</dbReference>
<keyword evidence="1" id="KW-0472">Membrane</keyword>
<evidence type="ECO:0000313" key="3">
    <source>
        <dbReference type="Proteomes" id="UP000199643"/>
    </source>
</evidence>
<keyword evidence="3" id="KW-1185">Reference proteome</keyword>
<dbReference type="STRING" id="405671.SAMN05421827_101335"/>
<evidence type="ECO:0000256" key="1">
    <source>
        <dbReference type="SAM" id="Phobius"/>
    </source>
</evidence>
<name>A0A1G7NFL4_9SPHI</name>
<sequence length="173" mass="20644">MINVTVPFDKSIFIKSNKLKFRLEYKQSYIKLLIYVMLTMGLIILIITDKGPSSSFYGIAGMILFILTLNYILRMINVRTLFFREMDALCEKHEQQNFIYTYEFTNDEFSYSDNEKRFHFNWGAFSNYSVINDFFILLIDKRIFFMLHKSETSESQFNDIIELTNSKLSFKKV</sequence>
<proteinExistence type="predicted"/>
<dbReference type="OrthoDB" id="764649at2"/>
<reference evidence="3" key="1">
    <citation type="submission" date="2016-10" db="EMBL/GenBank/DDBJ databases">
        <authorList>
            <person name="Varghese N."/>
            <person name="Submissions S."/>
        </authorList>
    </citation>
    <scope>NUCLEOTIDE SEQUENCE [LARGE SCALE GENOMIC DNA]</scope>
    <source>
        <strain evidence="3">DSM 17933</strain>
    </source>
</reference>
<keyword evidence="1" id="KW-1133">Transmembrane helix</keyword>
<protein>
    <recommendedName>
        <fullName evidence="4">YcxB-like protein</fullName>
    </recommendedName>
</protein>
<evidence type="ECO:0000313" key="2">
    <source>
        <dbReference type="EMBL" id="SDF72717.1"/>
    </source>
</evidence>
<dbReference type="RefSeq" id="WP_090496298.1">
    <property type="nucleotide sequence ID" value="NZ_FNCH01000001.1"/>
</dbReference>